<dbReference type="KEGG" id="pasa:BAOM_4597"/>
<dbReference type="AlphaFoldDB" id="A0A3Q9RRH6"/>
<dbReference type="Proteomes" id="UP000283095">
    <property type="component" value="Chromosome"/>
</dbReference>
<evidence type="ECO:0000313" key="1">
    <source>
        <dbReference type="EMBL" id="AZV45176.1"/>
    </source>
</evidence>
<proteinExistence type="predicted"/>
<dbReference type="RefSeq" id="WP_127762017.1">
    <property type="nucleotide sequence ID" value="NZ_CP026095.1"/>
</dbReference>
<evidence type="ECO:0000313" key="2">
    <source>
        <dbReference type="Proteomes" id="UP000283095"/>
    </source>
</evidence>
<name>A0A3Q9RRH6_9BACI</name>
<reference evidence="1 2" key="1">
    <citation type="submission" date="2018-01" db="EMBL/GenBank/DDBJ databases">
        <title>Bacillus asahii Genome sequencing and assembly.</title>
        <authorList>
            <person name="Jiang H."/>
            <person name="Feng Y."/>
            <person name="Zhao F."/>
            <person name="Lin X."/>
        </authorList>
    </citation>
    <scope>NUCLEOTIDE SEQUENCE [LARGE SCALE GENOMIC DNA]</scope>
    <source>
        <strain evidence="1 2">OM18</strain>
    </source>
</reference>
<dbReference type="OrthoDB" id="2942998at2"/>
<gene>
    <name evidence="1" type="ORF">BAOM_4597</name>
</gene>
<accession>A0A3Q9RRH6</accession>
<organism evidence="1 2">
    <name type="scientific">Peribacillus asahii</name>
    <dbReference type="NCBI Taxonomy" id="228899"/>
    <lineage>
        <taxon>Bacteria</taxon>
        <taxon>Bacillati</taxon>
        <taxon>Bacillota</taxon>
        <taxon>Bacilli</taxon>
        <taxon>Bacillales</taxon>
        <taxon>Bacillaceae</taxon>
        <taxon>Peribacillus</taxon>
    </lineage>
</organism>
<protein>
    <submittedName>
        <fullName evidence="1">Uncharacterized protein</fullName>
    </submittedName>
</protein>
<dbReference type="EMBL" id="CP026095">
    <property type="protein sequence ID" value="AZV45176.1"/>
    <property type="molecule type" value="Genomic_DNA"/>
</dbReference>
<sequence>MQIVTYLIVTNVERVDVTDFIVANIYDDTGQLIDQTIQLFKGYKAAIDLIRSEMYVINQPHFEVWTSDKQLYVDLLAVPGVAVSLKHSDQTQDTRRAIKQEADLLREIYELVPVEPLPKLPKWRKWLYSKLLKITQLIGGNGKYDNQI</sequence>